<evidence type="ECO:0000313" key="11">
    <source>
        <dbReference type="Proteomes" id="UP000261212"/>
    </source>
</evidence>
<dbReference type="GO" id="GO:0032267">
    <property type="term" value="F:tRNA(Ile)-lysidine synthase activity"/>
    <property type="evidence" value="ECO:0007669"/>
    <property type="project" value="UniProtKB-EC"/>
</dbReference>
<evidence type="ECO:0000256" key="6">
    <source>
        <dbReference type="ARBA" id="ARBA00022840"/>
    </source>
</evidence>
<dbReference type="GO" id="GO:0005524">
    <property type="term" value="F:ATP binding"/>
    <property type="evidence" value="ECO:0007669"/>
    <property type="project" value="UniProtKB-UniRule"/>
</dbReference>
<accession>A0A3E3DVA4</accession>
<keyword evidence="5 8" id="KW-0547">Nucleotide-binding</keyword>
<dbReference type="Pfam" id="PF11734">
    <property type="entry name" value="TilS_C"/>
    <property type="match status" value="1"/>
</dbReference>
<evidence type="ECO:0000256" key="3">
    <source>
        <dbReference type="ARBA" id="ARBA00022598"/>
    </source>
</evidence>
<dbReference type="PANTHER" id="PTHR43033">
    <property type="entry name" value="TRNA(ILE)-LYSIDINE SYNTHASE-RELATED"/>
    <property type="match status" value="1"/>
</dbReference>
<protein>
    <recommendedName>
        <fullName evidence="8">tRNA(Ile)-lysidine synthase</fullName>
        <ecNumber evidence="8">6.3.4.19</ecNumber>
    </recommendedName>
    <alternativeName>
        <fullName evidence="8">tRNA(Ile)-2-lysyl-cytidine synthase</fullName>
    </alternativeName>
    <alternativeName>
        <fullName evidence="8">tRNA(Ile)-lysidine synthetase</fullName>
    </alternativeName>
</protein>
<evidence type="ECO:0000259" key="9">
    <source>
        <dbReference type="SMART" id="SM00977"/>
    </source>
</evidence>
<comment type="domain">
    <text evidence="8">The N-terminal region contains the highly conserved SGGXDS motif, predicted to be a P-loop motif involved in ATP binding.</text>
</comment>
<dbReference type="InterPro" id="IPR011063">
    <property type="entry name" value="TilS/TtcA_N"/>
</dbReference>
<comment type="subcellular location">
    <subcellularLocation>
        <location evidence="1 8">Cytoplasm</location>
    </subcellularLocation>
</comment>
<dbReference type="EC" id="6.3.4.19" evidence="8"/>
<dbReference type="GO" id="GO:0006400">
    <property type="term" value="P:tRNA modification"/>
    <property type="evidence" value="ECO:0007669"/>
    <property type="project" value="UniProtKB-UniRule"/>
</dbReference>
<evidence type="ECO:0000256" key="7">
    <source>
        <dbReference type="ARBA" id="ARBA00048539"/>
    </source>
</evidence>
<reference evidence="10 11" key="1">
    <citation type="submission" date="2018-08" db="EMBL/GenBank/DDBJ databases">
        <title>A genome reference for cultivated species of the human gut microbiota.</title>
        <authorList>
            <person name="Zou Y."/>
            <person name="Xue W."/>
            <person name="Luo G."/>
        </authorList>
    </citation>
    <scope>NUCLEOTIDE SEQUENCE [LARGE SCALE GENOMIC DNA]</scope>
    <source>
        <strain evidence="10 11">AM25-6</strain>
    </source>
</reference>
<dbReference type="InterPro" id="IPR012796">
    <property type="entry name" value="Lysidine-tRNA-synth_C"/>
</dbReference>
<evidence type="ECO:0000256" key="1">
    <source>
        <dbReference type="ARBA" id="ARBA00004496"/>
    </source>
</evidence>
<dbReference type="AlphaFoldDB" id="A0A3E3DVA4"/>
<keyword evidence="4 8" id="KW-0819">tRNA processing</keyword>
<dbReference type="InterPro" id="IPR014729">
    <property type="entry name" value="Rossmann-like_a/b/a_fold"/>
</dbReference>
<dbReference type="SUPFAM" id="SSF56037">
    <property type="entry name" value="PheT/TilS domain"/>
    <property type="match status" value="1"/>
</dbReference>
<name>A0A3E3DVA4_9FIRM</name>
<evidence type="ECO:0000256" key="2">
    <source>
        <dbReference type="ARBA" id="ARBA00022490"/>
    </source>
</evidence>
<dbReference type="Gene3D" id="3.50.40.10">
    <property type="entry name" value="Phenylalanyl-trna Synthetase, Chain B, domain 3"/>
    <property type="match status" value="1"/>
</dbReference>
<keyword evidence="2 8" id="KW-0963">Cytoplasm</keyword>
<dbReference type="InterPro" id="IPR012094">
    <property type="entry name" value="tRNA_Ile_lys_synt"/>
</dbReference>
<dbReference type="EMBL" id="QUSM01000007">
    <property type="protein sequence ID" value="RGD73214.1"/>
    <property type="molecule type" value="Genomic_DNA"/>
</dbReference>
<feature type="domain" description="Lysidine-tRNA(Ile) synthetase C-terminal" evidence="9">
    <location>
        <begin position="379"/>
        <end position="451"/>
    </location>
</feature>
<sequence length="464" mass="54576">MRKNSAKIVKKVKDFILKNNLIKNKDKVMIALSGGSDSVCLFHILNTLKNDMGFSLYAFHLNHNIREEAERDEKFVLELCKIYDVPLFLESEDMPALHEDSSLGLEEISRKKRYELINKIMKENHIDKAATAHHLLDHSESMILNMTRGSGIRGLRGISVKNDNIIRPILNLTKEEILCYIEENELEYVTDITNFDTDYSRNNIRHNILPHLEEINDNVYNHFFELSSVAEEVDDLLNELASKVNIIKEDSKVYISLKDYYSLHIAVKKQILFNMLNQLGIKKDINSRVINNIVDLIEKNNTSFEINLINNIVAKRRYDKLYFEYLSKDKRESINWEVDNKNKFEIKYNDIIIKLEKKDVLDKNSEDKYVDYDKIRGKLFLRTRKDGDKFSPFGLNGSKKLKKYFIDKKIPKEDRDFIPLLVDEENIVAVIGYDINNKYRIDENTKNILSINYKTMRGKHERRH</sequence>
<comment type="catalytic activity">
    <reaction evidence="7 8">
        <text>cytidine(34) in tRNA(Ile2) + L-lysine + ATP = lysidine(34) in tRNA(Ile2) + AMP + diphosphate + H(+)</text>
        <dbReference type="Rhea" id="RHEA:43744"/>
        <dbReference type="Rhea" id="RHEA-COMP:10625"/>
        <dbReference type="Rhea" id="RHEA-COMP:10670"/>
        <dbReference type="ChEBI" id="CHEBI:15378"/>
        <dbReference type="ChEBI" id="CHEBI:30616"/>
        <dbReference type="ChEBI" id="CHEBI:32551"/>
        <dbReference type="ChEBI" id="CHEBI:33019"/>
        <dbReference type="ChEBI" id="CHEBI:82748"/>
        <dbReference type="ChEBI" id="CHEBI:83665"/>
        <dbReference type="ChEBI" id="CHEBI:456215"/>
        <dbReference type="EC" id="6.3.4.19"/>
    </reaction>
</comment>
<dbReference type="Gene3D" id="3.30.465.60">
    <property type="match status" value="1"/>
</dbReference>
<dbReference type="RefSeq" id="WP_117532722.1">
    <property type="nucleotide sequence ID" value="NZ_QUSM01000007.1"/>
</dbReference>
<dbReference type="Gene3D" id="3.40.50.620">
    <property type="entry name" value="HUPs"/>
    <property type="match status" value="1"/>
</dbReference>
<comment type="caution">
    <text evidence="10">The sequence shown here is derived from an EMBL/GenBank/DDBJ whole genome shotgun (WGS) entry which is preliminary data.</text>
</comment>
<dbReference type="PANTHER" id="PTHR43033:SF1">
    <property type="entry name" value="TRNA(ILE)-LYSIDINE SYNTHASE-RELATED"/>
    <property type="match status" value="1"/>
</dbReference>
<dbReference type="SUPFAM" id="SSF52402">
    <property type="entry name" value="Adenine nucleotide alpha hydrolases-like"/>
    <property type="match status" value="1"/>
</dbReference>
<dbReference type="NCBIfam" id="TIGR02432">
    <property type="entry name" value="lysidine_TilS_N"/>
    <property type="match status" value="1"/>
</dbReference>
<proteinExistence type="inferred from homology"/>
<dbReference type="CDD" id="cd01992">
    <property type="entry name" value="TilS_N"/>
    <property type="match status" value="1"/>
</dbReference>
<keyword evidence="3 8" id="KW-0436">Ligase</keyword>
<organism evidence="10 11">
    <name type="scientific">Anaerofustis stercorihominis</name>
    <dbReference type="NCBI Taxonomy" id="214853"/>
    <lineage>
        <taxon>Bacteria</taxon>
        <taxon>Bacillati</taxon>
        <taxon>Bacillota</taxon>
        <taxon>Clostridia</taxon>
        <taxon>Eubacteriales</taxon>
        <taxon>Eubacteriaceae</taxon>
        <taxon>Anaerofustis</taxon>
    </lineage>
</organism>
<dbReference type="Pfam" id="PF01171">
    <property type="entry name" value="ATP_bind_3"/>
    <property type="match status" value="1"/>
</dbReference>
<dbReference type="SMART" id="SM00977">
    <property type="entry name" value="TilS_C"/>
    <property type="match status" value="1"/>
</dbReference>
<dbReference type="NCBIfam" id="TIGR02433">
    <property type="entry name" value="lysidine_TilS_C"/>
    <property type="match status" value="1"/>
</dbReference>
<evidence type="ECO:0000256" key="8">
    <source>
        <dbReference type="HAMAP-Rule" id="MF_01161"/>
    </source>
</evidence>
<evidence type="ECO:0000256" key="4">
    <source>
        <dbReference type="ARBA" id="ARBA00022694"/>
    </source>
</evidence>
<comment type="function">
    <text evidence="8">Ligates lysine onto the cytidine present at position 34 of the AUA codon-specific tRNA(Ile) that contains the anticodon CAU, in an ATP-dependent manner. Cytidine is converted to lysidine, thus changing the amino acid specificity of the tRNA from methionine to isoleucine.</text>
</comment>
<dbReference type="InterPro" id="IPR020825">
    <property type="entry name" value="Phe-tRNA_synthase-like_B3/B4"/>
</dbReference>
<dbReference type="HAMAP" id="MF_01161">
    <property type="entry name" value="tRNA_Ile_lys_synt"/>
    <property type="match status" value="1"/>
</dbReference>
<dbReference type="SUPFAM" id="SSF82829">
    <property type="entry name" value="MesJ substrate recognition domain-like"/>
    <property type="match status" value="1"/>
</dbReference>
<dbReference type="Proteomes" id="UP000261212">
    <property type="component" value="Unassembled WGS sequence"/>
</dbReference>
<evidence type="ECO:0000313" key="10">
    <source>
        <dbReference type="EMBL" id="RGD73214.1"/>
    </source>
</evidence>
<evidence type="ECO:0000256" key="5">
    <source>
        <dbReference type="ARBA" id="ARBA00022741"/>
    </source>
</evidence>
<comment type="similarity">
    <text evidence="8">Belongs to the tRNA(Ile)-lysidine synthase family.</text>
</comment>
<feature type="binding site" evidence="8">
    <location>
        <begin position="33"/>
        <end position="38"/>
    </location>
    <ligand>
        <name>ATP</name>
        <dbReference type="ChEBI" id="CHEBI:30616"/>
    </ligand>
</feature>
<dbReference type="InterPro" id="IPR012795">
    <property type="entry name" value="tRNA_Ile_lys_synt_N"/>
</dbReference>
<gene>
    <name evidence="8 10" type="primary">tilS</name>
    <name evidence="10" type="ORF">DW687_10755</name>
</gene>
<keyword evidence="6 8" id="KW-0067">ATP-binding</keyword>
<dbReference type="GO" id="GO:0005737">
    <property type="term" value="C:cytoplasm"/>
    <property type="evidence" value="ECO:0007669"/>
    <property type="project" value="UniProtKB-SubCell"/>
</dbReference>